<dbReference type="RefSeq" id="XP_046589920.1">
    <property type="nucleotide sequence ID" value="XM_046733964.1"/>
</dbReference>
<dbReference type="InterPro" id="IPR022816">
    <property type="entry name" value="Condensin_barren_su2"/>
</dbReference>
<gene>
    <name evidence="13 14 15" type="primary">LOC107224629</name>
</gene>
<reference evidence="13" key="1">
    <citation type="submission" date="2025-04" db="UniProtKB">
        <authorList>
            <consortium name="RefSeq"/>
        </authorList>
    </citation>
    <scope>IDENTIFICATION</scope>
    <source>
        <tissue evidence="14 15">Thorax and Abdomen</tissue>
        <tissue evidence="13">Whole body</tissue>
    </source>
</reference>
<dbReference type="GO" id="GO:0003682">
    <property type="term" value="F:chromatin binding"/>
    <property type="evidence" value="ECO:0007669"/>
    <property type="project" value="TreeGrafter"/>
</dbReference>
<dbReference type="GeneID" id="107224629"/>
<feature type="compositionally biased region" description="Polar residues" evidence="11">
    <location>
        <begin position="174"/>
        <end position="188"/>
    </location>
</feature>
<dbReference type="PANTHER" id="PTHR13108:SF9">
    <property type="entry name" value="CONDENSIN COMPLEX SUBUNIT 2"/>
    <property type="match status" value="1"/>
</dbReference>
<dbReference type="InParanoid" id="A0A6J0BZ46"/>
<keyword evidence="9" id="KW-0226">DNA condensation</keyword>
<organism evidence="12 13">
    <name type="scientific">Neodiprion lecontei</name>
    <name type="common">Redheaded pine sawfly</name>
    <dbReference type="NCBI Taxonomy" id="441921"/>
    <lineage>
        <taxon>Eukaryota</taxon>
        <taxon>Metazoa</taxon>
        <taxon>Ecdysozoa</taxon>
        <taxon>Arthropoda</taxon>
        <taxon>Hexapoda</taxon>
        <taxon>Insecta</taxon>
        <taxon>Pterygota</taxon>
        <taxon>Neoptera</taxon>
        <taxon>Endopterygota</taxon>
        <taxon>Hymenoptera</taxon>
        <taxon>Tenthredinoidea</taxon>
        <taxon>Diprionidae</taxon>
        <taxon>Diprioninae</taxon>
        <taxon>Neodiprion</taxon>
    </lineage>
</organism>
<dbReference type="GO" id="GO:0000796">
    <property type="term" value="C:condensin complex"/>
    <property type="evidence" value="ECO:0007669"/>
    <property type="project" value="InterPro"/>
</dbReference>
<accession>A0A6J0BZ46</accession>
<evidence type="ECO:0000256" key="6">
    <source>
        <dbReference type="ARBA" id="ARBA00022490"/>
    </source>
</evidence>
<dbReference type="AlphaFoldDB" id="A0A6J0BZ46"/>
<sequence length="686" mass="75929">MARRKTINAVRMDESFSLPAVSSPLRRRSLAASEFSNAPKPFTQNDDESERLARRAVPVSMDSSSQIDNSEIRASIGLGSGIGELSTNALMDHYNKCIKLCAENKITTKNAFALSVIDYMTVLNKRDINSNNMQSAGTTLDVSTKIYGVRVDCVHTDVFKMAGDPGKQNKGEEQNQGVNDANASTVQEPESKRKKKPLSQKILCSLESLEGTPETINLCSTTNTSDSQTTDMLFQVTFPIHATSGHRLHLQEDVILEFAAKKKAGADTVYTGINVSDIEDLADSNMCPILADFHILGWSETDIPDSPPPAFGQEDNNLRFDLNASVGDLCDNENVGMNYFDLDEASQENIDRCTRKPEHVEHIVDFSQAVSTTNTNKSNTLEYSYLQKSVHNLHWAGPIHWKPKIFSGRVVGACGQEAVRKKKEVNLKFTVKGSEDNVEKLEGKISHRLQTKTMRQTWQDDKLTLPEDIHYESTNPTKFYYHSSMTKQLLPLDKPNGEAAGEEGNLDATVLDDDVDYDYDNQNDTQNYCSQNDDGGRGDANCNSSPDMFHDEDGDPHPDGELCTQALTGENLVIAPKSTTQVQINYSTRAKKINMRQLKNSIWKTLSHKNTLYENGNGDTNEEASKLKDERSFGSVYKILPNTLGKDNAAALSPALAFVSLLHLANEKTLCITTTPDMSDLKISQG</sequence>
<feature type="region of interest" description="Disordered" evidence="11">
    <location>
        <begin position="515"/>
        <end position="555"/>
    </location>
</feature>
<evidence type="ECO:0000256" key="3">
    <source>
        <dbReference type="ARBA" id="ARBA00009471"/>
    </source>
</evidence>
<protein>
    <recommendedName>
        <fullName evidence="4">Condensin complex subunit 2</fullName>
    </recommendedName>
</protein>
<comment type="similarity">
    <text evidence="3">Belongs to the CND2 (condensin subunit 2) family.</text>
</comment>
<comment type="subcellular location">
    <subcellularLocation>
        <location evidence="1">Chromosome</location>
    </subcellularLocation>
    <subcellularLocation>
        <location evidence="2">Cytoplasm</location>
    </subcellularLocation>
</comment>
<evidence type="ECO:0000256" key="4">
    <source>
        <dbReference type="ARBA" id="ARBA00016065"/>
    </source>
</evidence>
<evidence type="ECO:0000256" key="10">
    <source>
        <dbReference type="ARBA" id="ARBA00023306"/>
    </source>
</evidence>
<keyword evidence="5" id="KW-0158">Chromosome</keyword>
<evidence type="ECO:0000256" key="8">
    <source>
        <dbReference type="ARBA" id="ARBA00022776"/>
    </source>
</evidence>
<name>A0A6J0BZ46_NEOLC</name>
<evidence type="ECO:0000256" key="11">
    <source>
        <dbReference type="SAM" id="MobiDB-lite"/>
    </source>
</evidence>
<keyword evidence="6" id="KW-0963">Cytoplasm</keyword>
<dbReference type="RefSeq" id="XP_015520251.1">
    <property type="nucleotide sequence ID" value="XM_015664765.1"/>
</dbReference>
<dbReference type="PANTHER" id="PTHR13108">
    <property type="entry name" value="CONDENSIN COMPLEX SUBUNIT 2"/>
    <property type="match status" value="1"/>
</dbReference>
<dbReference type="Proteomes" id="UP000829291">
    <property type="component" value="Chromosome 3"/>
</dbReference>
<keyword evidence="10" id="KW-0131">Cell cycle</keyword>
<keyword evidence="12" id="KW-1185">Reference proteome</keyword>
<evidence type="ECO:0000313" key="14">
    <source>
        <dbReference type="RefSeq" id="XP_046589919.1"/>
    </source>
</evidence>
<dbReference type="GO" id="GO:0005737">
    <property type="term" value="C:cytoplasm"/>
    <property type="evidence" value="ECO:0007669"/>
    <property type="project" value="UniProtKB-SubCell"/>
</dbReference>
<evidence type="ECO:0000256" key="2">
    <source>
        <dbReference type="ARBA" id="ARBA00004496"/>
    </source>
</evidence>
<keyword evidence="7" id="KW-0132">Cell division</keyword>
<dbReference type="GO" id="GO:0007076">
    <property type="term" value="P:mitotic chromosome condensation"/>
    <property type="evidence" value="ECO:0007669"/>
    <property type="project" value="InterPro"/>
</dbReference>
<proteinExistence type="inferred from homology"/>
<evidence type="ECO:0000313" key="12">
    <source>
        <dbReference type="Proteomes" id="UP000829291"/>
    </source>
</evidence>
<keyword evidence="8" id="KW-0498">Mitosis</keyword>
<evidence type="ECO:0000256" key="7">
    <source>
        <dbReference type="ARBA" id="ARBA00022618"/>
    </source>
</evidence>
<dbReference type="FunCoup" id="A0A6J0BZ46">
    <property type="interactions" value="976"/>
</dbReference>
<dbReference type="RefSeq" id="XP_046589919.1">
    <property type="nucleotide sequence ID" value="XM_046733963.1"/>
</dbReference>
<dbReference type="KEGG" id="nlo:107224629"/>
<dbReference type="OrthoDB" id="362021at2759"/>
<evidence type="ECO:0000256" key="5">
    <source>
        <dbReference type="ARBA" id="ARBA00022454"/>
    </source>
</evidence>
<evidence type="ECO:0000256" key="9">
    <source>
        <dbReference type="ARBA" id="ARBA00023067"/>
    </source>
</evidence>
<dbReference type="GO" id="GO:0051301">
    <property type="term" value="P:cell division"/>
    <property type="evidence" value="ECO:0007669"/>
    <property type="project" value="UniProtKB-KW"/>
</dbReference>
<evidence type="ECO:0000313" key="13">
    <source>
        <dbReference type="RefSeq" id="XP_015520251.1"/>
    </source>
</evidence>
<evidence type="ECO:0000313" key="15">
    <source>
        <dbReference type="RefSeq" id="XP_046589920.1"/>
    </source>
</evidence>
<evidence type="ECO:0000256" key="1">
    <source>
        <dbReference type="ARBA" id="ARBA00004286"/>
    </source>
</evidence>
<dbReference type="Pfam" id="PF05786">
    <property type="entry name" value="Cnd2"/>
    <property type="match status" value="2"/>
</dbReference>
<feature type="region of interest" description="Disordered" evidence="11">
    <location>
        <begin position="163"/>
        <end position="197"/>
    </location>
</feature>